<organism evidence="1">
    <name type="scientific">marine sediment metagenome</name>
    <dbReference type="NCBI Taxonomy" id="412755"/>
    <lineage>
        <taxon>unclassified sequences</taxon>
        <taxon>metagenomes</taxon>
        <taxon>ecological metagenomes</taxon>
    </lineage>
</organism>
<dbReference type="AlphaFoldDB" id="X0URR7"/>
<accession>X0URR7</accession>
<feature type="non-terminal residue" evidence="1">
    <location>
        <position position="204"/>
    </location>
</feature>
<protein>
    <submittedName>
        <fullName evidence="1">Uncharacterized protein</fullName>
    </submittedName>
</protein>
<evidence type="ECO:0000313" key="1">
    <source>
        <dbReference type="EMBL" id="GAG08415.1"/>
    </source>
</evidence>
<proteinExistence type="predicted"/>
<dbReference type="EMBL" id="BARS01027129">
    <property type="protein sequence ID" value="GAG08415.1"/>
    <property type="molecule type" value="Genomic_DNA"/>
</dbReference>
<name>X0URR7_9ZZZZ</name>
<comment type="caution">
    <text evidence="1">The sequence shown here is derived from an EMBL/GenBank/DDBJ whole genome shotgun (WGS) entry which is preliminary data.</text>
</comment>
<gene>
    <name evidence="1" type="ORF">S01H1_42646</name>
</gene>
<sequence>MKVFTFGKLSLSLALIVFIVSLSFAGLYDTMRDQMYGAGEYKPLHQAVNQTYERHIENSRTEDPPTRKASEDKMPNLSNDLWDMELPVWPHFDLSPWNWDIDFAWYPDPYDGPYTVWTPEEAFDPEDPTGWYLHGCWIYCPSLIYCDDGPFECRIVTSQIVSAINLTGHVLNWWYGSGILSILPSPQALDHSRITISATTRPLS</sequence>
<reference evidence="1" key="1">
    <citation type="journal article" date="2014" name="Front. Microbiol.">
        <title>High frequency of phylogenetically diverse reductive dehalogenase-homologous genes in deep subseafloor sedimentary metagenomes.</title>
        <authorList>
            <person name="Kawai M."/>
            <person name="Futagami T."/>
            <person name="Toyoda A."/>
            <person name="Takaki Y."/>
            <person name="Nishi S."/>
            <person name="Hori S."/>
            <person name="Arai W."/>
            <person name="Tsubouchi T."/>
            <person name="Morono Y."/>
            <person name="Uchiyama I."/>
            <person name="Ito T."/>
            <person name="Fujiyama A."/>
            <person name="Inagaki F."/>
            <person name="Takami H."/>
        </authorList>
    </citation>
    <scope>NUCLEOTIDE SEQUENCE</scope>
    <source>
        <strain evidence="1">Expedition CK06-06</strain>
    </source>
</reference>